<proteinExistence type="predicted"/>
<feature type="region of interest" description="Disordered" evidence="1">
    <location>
        <begin position="63"/>
        <end position="150"/>
    </location>
</feature>
<feature type="region of interest" description="Disordered" evidence="1">
    <location>
        <begin position="439"/>
        <end position="486"/>
    </location>
</feature>
<feature type="compositionally biased region" description="Basic and acidic residues" evidence="1">
    <location>
        <begin position="450"/>
        <end position="467"/>
    </location>
</feature>
<feature type="compositionally biased region" description="Polar residues" evidence="1">
    <location>
        <begin position="82"/>
        <end position="92"/>
    </location>
</feature>
<gene>
    <name evidence="2" type="ORF">F2Q69_00043017</name>
</gene>
<feature type="compositionally biased region" description="Basic and acidic residues" evidence="1">
    <location>
        <begin position="364"/>
        <end position="375"/>
    </location>
</feature>
<feature type="compositionally biased region" description="Low complexity" evidence="1">
    <location>
        <begin position="23"/>
        <end position="32"/>
    </location>
</feature>
<protein>
    <submittedName>
        <fullName evidence="2">Uncharacterized protein</fullName>
    </submittedName>
</protein>
<comment type="caution">
    <text evidence="2">The sequence shown here is derived from an EMBL/GenBank/DDBJ whole genome shotgun (WGS) entry which is preliminary data.</text>
</comment>
<feature type="compositionally biased region" description="Polar residues" evidence="1">
    <location>
        <begin position="353"/>
        <end position="363"/>
    </location>
</feature>
<evidence type="ECO:0000256" key="1">
    <source>
        <dbReference type="SAM" id="MobiDB-lite"/>
    </source>
</evidence>
<feature type="region of interest" description="Disordered" evidence="1">
    <location>
        <begin position="344"/>
        <end position="384"/>
    </location>
</feature>
<feature type="region of interest" description="Disordered" evidence="1">
    <location>
        <begin position="1"/>
        <end position="32"/>
    </location>
</feature>
<sequence>MSADDLNKQQTRDGDAVDDNAVDDNVGSTPTANVTAVNLNTAAFEEVQKLAVLPRGTTRIRGRRLDFATPLDRSGNAHGKTFGQNPDETTPAPTRKNLRDRPPIVEDEEEGEIERVDVDSSNQSEPADEDAYVNLRRTRSRAAKDDSQFDTPMIEEEEDIFWDEQKELAEELTQNTRGKHRQNRKPASEKSQIRNLHDHLRKTAAEVGADALHKATNYIIIEEETKVLSEKQRLTKTSSKDPGPDQKPKRRNPRNDKNVHQGEEETQGAHNYAISSGPEQGRTMSNTWTRNLNYDQNTFCDFHQAHDHSTGNCKVLGARLAAKLLVGELAEVSSLKDLICDLDRPPRNDKVPQTENSLQGNQSGEKRGRRQDEKGNGNSRRRVNMIIGGSQYCGDTISAIKDYERKAETSVNSLTWSAPGDFPKGAITFDEEEAGVIHQPHCDPSAPLRSTRDQPRDKRLLGRESSHRHGKHSDRPLILPTFNHGL</sequence>
<organism evidence="2 3">
    <name type="scientific">Brassica cretica</name>
    <name type="common">Mustard</name>
    <dbReference type="NCBI Taxonomy" id="69181"/>
    <lineage>
        <taxon>Eukaryota</taxon>
        <taxon>Viridiplantae</taxon>
        <taxon>Streptophyta</taxon>
        <taxon>Embryophyta</taxon>
        <taxon>Tracheophyta</taxon>
        <taxon>Spermatophyta</taxon>
        <taxon>Magnoliopsida</taxon>
        <taxon>eudicotyledons</taxon>
        <taxon>Gunneridae</taxon>
        <taxon>Pentapetalae</taxon>
        <taxon>rosids</taxon>
        <taxon>malvids</taxon>
        <taxon>Brassicales</taxon>
        <taxon>Brassicaceae</taxon>
        <taxon>Brassiceae</taxon>
        <taxon>Brassica</taxon>
    </lineage>
</organism>
<feature type="region of interest" description="Disordered" evidence="1">
    <location>
        <begin position="230"/>
        <end position="286"/>
    </location>
</feature>
<name>A0A8S9NP72_BRACR</name>
<feature type="compositionally biased region" description="Basic and acidic residues" evidence="1">
    <location>
        <begin position="1"/>
        <end position="15"/>
    </location>
</feature>
<reference evidence="2" key="1">
    <citation type="submission" date="2019-12" db="EMBL/GenBank/DDBJ databases">
        <title>Genome sequencing and annotation of Brassica cretica.</title>
        <authorList>
            <person name="Studholme D.J."/>
            <person name="Sarris P."/>
        </authorList>
    </citation>
    <scope>NUCLEOTIDE SEQUENCE</scope>
    <source>
        <strain evidence="2">PFS-109/04</strain>
        <tissue evidence="2">Leaf</tissue>
    </source>
</reference>
<dbReference type="Proteomes" id="UP000712600">
    <property type="component" value="Unassembled WGS sequence"/>
</dbReference>
<accession>A0A8S9NP72</accession>
<dbReference type="EMBL" id="QGKX02001621">
    <property type="protein sequence ID" value="KAF3503727.1"/>
    <property type="molecule type" value="Genomic_DNA"/>
</dbReference>
<feature type="compositionally biased region" description="Basic and acidic residues" evidence="1">
    <location>
        <begin position="230"/>
        <end position="263"/>
    </location>
</feature>
<feature type="compositionally biased region" description="Polar residues" evidence="1">
    <location>
        <begin position="273"/>
        <end position="286"/>
    </location>
</feature>
<dbReference type="AlphaFoldDB" id="A0A8S9NP72"/>
<evidence type="ECO:0000313" key="2">
    <source>
        <dbReference type="EMBL" id="KAF3503727.1"/>
    </source>
</evidence>
<evidence type="ECO:0000313" key="3">
    <source>
        <dbReference type="Proteomes" id="UP000712600"/>
    </source>
</evidence>
<feature type="region of interest" description="Disordered" evidence="1">
    <location>
        <begin position="172"/>
        <end position="194"/>
    </location>
</feature>